<evidence type="ECO:0000313" key="3">
    <source>
        <dbReference type="Proteomes" id="UP001219525"/>
    </source>
</evidence>
<accession>A0AAD6V5R5</accession>
<reference evidence="2" key="1">
    <citation type="submission" date="2023-03" db="EMBL/GenBank/DDBJ databases">
        <title>Massive genome expansion in bonnet fungi (Mycena s.s.) driven by repeated elements and novel gene families across ecological guilds.</title>
        <authorList>
            <consortium name="Lawrence Berkeley National Laboratory"/>
            <person name="Harder C.B."/>
            <person name="Miyauchi S."/>
            <person name="Viragh M."/>
            <person name="Kuo A."/>
            <person name="Thoen E."/>
            <person name="Andreopoulos B."/>
            <person name="Lu D."/>
            <person name="Skrede I."/>
            <person name="Drula E."/>
            <person name="Henrissat B."/>
            <person name="Morin E."/>
            <person name="Kohler A."/>
            <person name="Barry K."/>
            <person name="LaButti K."/>
            <person name="Morin E."/>
            <person name="Salamov A."/>
            <person name="Lipzen A."/>
            <person name="Mereny Z."/>
            <person name="Hegedus B."/>
            <person name="Baldrian P."/>
            <person name="Stursova M."/>
            <person name="Weitz H."/>
            <person name="Taylor A."/>
            <person name="Grigoriev I.V."/>
            <person name="Nagy L.G."/>
            <person name="Martin F."/>
            <person name="Kauserud H."/>
        </authorList>
    </citation>
    <scope>NUCLEOTIDE SEQUENCE</scope>
    <source>
        <strain evidence="2">9144</strain>
    </source>
</reference>
<feature type="compositionally biased region" description="Basic and acidic residues" evidence="1">
    <location>
        <begin position="251"/>
        <end position="263"/>
    </location>
</feature>
<proteinExistence type="predicted"/>
<keyword evidence="3" id="KW-1185">Reference proteome</keyword>
<feature type="compositionally biased region" description="Low complexity" evidence="1">
    <location>
        <begin position="193"/>
        <end position="207"/>
    </location>
</feature>
<feature type="region of interest" description="Disordered" evidence="1">
    <location>
        <begin position="1"/>
        <end position="108"/>
    </location>
</feature>
<feature type="compositionally biased region" description="Basic residues" evidence="1">
    <location>
        <begin position="216"/>
        <end position="225"/>
    </location>
</feature>
<sequence>MPSFSLRPVDASPSPTASASPVSASVAGSPPQLARPASASPAGPAPAPGRRRRLSPSSLRDVDLTQRPVSASPLQRRPPFPLPPTGHDLMALFPAQPPAGAPELRAGPTSGYFARQERAFFAQAGKEIVRVRLDIDLPPSPASPPSAHDGGERASMAGKPRAAALPRPWPGTGSPRTAPATSPGTAPTPAPYPALARPRAQSSLPATPVFPPAPHPHPHQLHHRTPSSDAPPPAAEYAAPPPGPGPGPVADEFRADDPDEAWRRPMPYNERRRAGKHTRRVVVRN</sequence>
<comment type="caution">
    <text evidence="2">The sequence shown here is derived from an EMBL/GenBank/DDBJ whole genome shotgun (WGS) entry which is preliminary data.</text>
</comment>
<feature type="compositionally biased region" description="Basic residues" evidence="1">
    <location>
        <begin position="273"/>
        <end position="285"/>
    </location>
</feature>
<gene>
    <name evidence="2" type="ORF">GGX14DRAFT_536361</name>
</gene>
<dbReference type="AlphaFoldDB" id="A0AAD6V5R5"/>
<evidence type="ECO:0000256" key="1">
    <source>
        <dbReference type="SAM" id="MobiDB-lite"/>
    </source>
</evidence>
<feature type="compositionally biased region" description="Pro residues" evidence="1">
    <location>
        <begin position="229"/>
        <end position="247"/>
    </location>
</feature>
<feature type="region of interest" description="Disordered" evidence="1">
    <location>
        <begin position="135"/>
        <end position="285"/>
    </location>
</feature>
<protein>
    <submittedName>
        <fullName evidence="2">Uncharacterized protein</fullName>
    </submittedName>
</protein>
<dbReference type="Proteomes" id="UP001219525">
    <property type="component" value="Unassembled WGS sequence"/>
</dbReference>
<feature type="compositionally biased region" description="Low complexity" evidence="1">
    <location>
        <begin position="8"/>
        <end position="42"/>
    </location>
</feature>
<evidence type="ECO:0000313" key="2">
    <source>
        <dbReference type="EMBL" id="KAJ7200526.1"/>
    </source>
</evidence>
<dbReference type="EMBL" id="JARJCW010000062">
    <property type="protein sequence ID" value="KAJ7200526.1"/>
    <property type="molecule type" value="Genomic_DNA"/>
</dbReference>
<organism evidence="2 3">
    <name type="scientific">Mycena pura</name>
    <dbReference type="NCBI Taxonomy" id="153505"/>
    <lineage>
        <taxon>Eukaryota</taxon>
        <taxon>Fungi</taxon>
        <taxon>Dikarya</taxon>
        <taxon>Basidiomycota</taxon>
        <taxon>Agaricomycotina</taxon>
        <taxon>Agaricomycetes</taxon>
        <taxon>Agaricomycetidae</taxon>
        <taxon>Agaricales</taxon>
        <taxon>Marasmiineae</taxon>
        <taxon>Mycenaceae</taxon>
        <taxon>Mycena</taxon>
    </lineage>
</organism>
<name>A0AAD6V5R5_9AGAR</name>
<feature type="compositionally biased region" description="Low complexity" evidence="1">
    <location>
        <begin position="175"/>
        <end position="185"/>
    </location>
</feature>